<dbReference type="InterPro" id="IPR013107">
    <property type="entry name" value="Acyl-CoA_DH_C"/>
</dbReference>
<evidence type="ECO:0000313" key="6">
    <source>
        <dbReference type="Proteomes" id="UP000182229"/>
    </source>
</evidence>
<dbReference type="Pfam" id="PF08028">
    <property type="entry name" value="Acyl-CoA_dh_2"/>
    <property type="match status" value="1"/>
</dbReference>
<evidence type="ECO:0000313" key="5">
    <source>
        <dbReference type="EMBL" id="OJH33735.1"/>
    </source>
</evidence>
<comment type="similarity">
    <text evidence="2">Belongs to the HpaH/HsaA monooxygenase family.</text>
</comment>
<reference evidence="6" key="1">
    <citation type="submission" date="2016-11" db="EMBL/GenBank/DDBJ databases">
        <authorList>
            <person name="Shukria A."/>
            <person name="Stevens D.C."/>
        </authorList>
    </citation>
    <scope>NUCLEOTIDE SEQUENCE [LARGE SCALE GENOMIC DNA]</scope>
    <source>
        <strain evidence="6">Cbfe23</strain>
    </source>
</reference>
<dbReference type="EMBL" id="MPIN01000029">
    <property type="protein sequence ID" value="OJH33735.1"/>
    <property type="molecule type" value="Genomic_DNA"/>
</dbReference>
<dbReference type="GO" id="GO:0050660">
    <property type="term" value="F:flavin adenine dinucleotide binding"/>
    <property type="evidence" value="ECO:0007669"/>
    <property type="project" value="InterPro"/>
</dbReference>
<feature type="domain" description="Acyl-CoA dehydrogenase C-terminal" evidence="4">
    <location>
        <begin position="248"/>
        <end position="379"/>
    </location>
</feature>
<evidence type="ECO:0000259" key="3">
    <source>
        <dbReference type="Pfam" id="PF02771"/>
    </source>
</evidence>
<reference evidence="5 6" key="2">
    <citation type="submission" date="2016-12" db="EMBL/GenBank/DDBJ databases">
        <title>Draft Genome Sequence of Cystobacter ferrugineus Strain Cbfe23.</title>
        <authorList>
            <person name="Akbar S."/>
            <person name="Dowd S.E."/>
            <person name="Stevens D.C."/>
        </authorList>
    </citation>
    <scope>NUCLEOTIDE SEQUENCE [LARGE SCALE GENOMIC DNA]</scope>
    <source>
        <strain evidence="5 6">Cbfe23</strain>
    </source>
</reference>
<proteinExistence type="inferred from homology"/>
<dbReference type="GO" id="GO:0005737">
    <property type="term" value="C:cytoplasm"/>
    <property type="evidence" value="ECO:0007669"/>
    <property type="project" value="TreeGrafter"/>
</dbReference>
<organism evidence="5 6">
    <name type="scientific">Cystobacter ferrugineus</name>
    <dbReference type="NCBI Taxonomy" id="83449"/>
    <lineage>
        <taxon>Bacteria</taxon>
        <taxon>Pseudomonadati</taxon>
        <taxon>Myxococcota</taxon>
        <taxon>Myxococcia</taxon>
        <taxon>Myxococcales</taxon>
        <taxon>Cystobacterineae</taxon>
        <taxon>Archangiaceae</taxon>
        <taxon>Cystobacter</taxon>
    </lineage>
</organism>
<dbReference type="InterPro" id="IPR009100">
    <property type="entry name" value="AcylCoA_DH/oxidase_NM_dom_sf"/>
</dbReference>
<dbReference type="InterPro" id="IPR036250">
    <property type="entry name" value="AcylCo_DH-like_C"/>
</dbReference>
<protein>
    <recommendedName>
        <fullName evidence="7">Acyl-CoA dehydrogenase</fullName>
    </recommendedName>
</protein>
<dbReference type="STRING" id="83449.BON30_47255"/>
<dbReference type="Proteomes" id="UP000182229">
    <property type="component" value="Unassembled WGS sequence"/>
</dbReference>
<dbReference type="SUPFAM" id="SSF56645">
    <property type="entry name" value="Acyl-CoA dehydrogenase NM domain-like"/>
    <property type="match status" value="1"/>
</dbReference>
<dbReference type="PANTHER" id="PTHR48083">
    <property type="entry name" value="MEDIUM-CHAIN SPECIFIC ACYL-COA DEHYDROGENASE, MITOCHONDRIAL-RELATED"/>
    <property type="match status" value="1"/>
</dbReference>
<dbReference type="InterPro" id="IPR050741">
    <property type="entry name" value="Acyl-CoA_dehydrogenase"/>
</dbReference>
<dbReference type="SUPFAM" id="SSF47203">
    <property type="entry name" value="Acyl-CoA dehydrogenase C-terminal domain-like"/>
    <property type="match status" value="1"/>
</dbReference>
<dbReference type="Gene3D" id="2.40.110.10">
    <property type="entry name" value="Butyryl-CoA Dehydrogenase, subunit A, domain 2"/>
    <property type="match status" value="1"/>
</dbReference>
<evidence type="ECO:0000259" key="4">
    <source>
        <dbReference type="Pfam" id="PF08028"/>
    </source>
</evidence>
<dbReference type="OrthoDB" id="2986495at2"/>
<dbReference type="PIRSF" id="PIRSF016578">
    <property type="entry name" value="HsaA"/>
    <property type="match status" value="1"/>
</dbReference>
<gene>
    <name evidence="5" type="ORF">BON30_47255</name>
</gene>
<dbReference type="PANTHER" id="PTHR48083:SF19">
    <property type="entry name" value="FLAVIN-DEPENDENT MONOOXYGENASE, OXYGENASE SUBUNIT HSAA"/>
    <property type="match status" value="1"/>
</dbReference>
<dbReference type="Gene3D" id="1.20.140.10">
    <property type="entry name" value="Butyryl-CoA Dehydrogenase, subunit A, domain 3"/>
    <property type="match status" value="1"/>
</dbReference>
<dbReference type="InterPro" id="IPR046373">
    <property type="entry name" value="Acyl-CoA_Oxase/DH_mid-dom_sf"/>
</dbReference>
<dbReference type="AlphaFoldDB" id="A0A1L9AUN7"/>
<name>A0A1L9AUN7_9BACT</name>
<dbReference type="GO" id="GO:0003995">
    <property type="term" value="F:acyl-CoA dehydrogenase activity"/>
    <property type="evidence" value="ECO:0007669"/>
    <property type="project" value="TreeGrafter"/>
</dbReference>
<dbReference type="Gene3D" id="1.10.540.10">
    <property type="entry name" value="Acyl-CoA dehydrogenase/oxidase, N-terminal domain"/>
    <property type="match status" value="1"/>
</dbReference>
<comment type="caution">
    <text evidence="5">The sequence shown here is derived from an EMBL/GenBank/DDBJ whole genome shotgun (WGS) entry which is preliminary data.</text>
</comment>
<sequence length="400" mass="44318">MSQQGTAVQINELTEAELMKRARELAELAWKHWDETEATRRIPRVVIDALFDSGLLRLGTSRRMGGLEGHPLTIVEVGRELSRGSAALGWLYGLTVGHQWYLSFMSDRFQEEVRDSKPGLIVDSLVPAGQAEPADGGFLLSGHWKFVSGVEWCSWAGLAVVAKLPGRTEPEPLVMFVPADQLKIEDTWHTVGLRGTASNEIKLDRVFVPLHRIFALARFAADGKPQGEVSEPGTLYKLPFMAMAAIQLCYPALGAAQRALEEYAAWTKKRVRAYEHTAAKEAPYSQMTLADATVKWDAARALLLQYVRDAWEAAEAGRQALSQEERARMFGQRSFITRTCAELTNQLFLDSGAMSLFETSAMQALWRDVNAASMHMVLSRGDALTSLGRTQMGLPGHHFA</sequence>
<dbReference type="RefSeq" id="WP_071905247.1">
    <property type="nucleotide sequence ID" value="NZ_MPIN01000029.1"/>
</dbReference>
<feature type="domain" description="Acyl-CoA dehydrogenase/oxidase N-terminal" evidence="3">
    <location>
        <begin position="16"/>
        <end position="95"/>
    </location>
</feature>
<keyword evidence="1" id="KW-0560">Oxidoreductase</keyword>
<dbReference type="GO" id="GO:0016712">
    <property type="term" value="F:oxidoreductase activity, acting on paired donors, with incorporation or reduction of molecular oxygen, reduced flavin or flavoprotein as one donor, and incorporation of one atom of oxygen"/>
    <property type="evidence" value="ECO:0007669"/>
    <property type="project" value="TreeGrafter"/>
</dbReference>
<accession>A0A1L9AUN7</accession>
<dbReference type="InterPro" id="IPR013786">
    <property type="entry name" value="AcylCoA_DH/ox_N"/>
</dbReference>
<dbReference type="Pfam" id="PF02771">
    <property type="entry name" value="Acyl-CoA_dh_N"/>
    <property type="match status" value="1"/>
</dbReference>
<evidence type="ECO:0000256" key="2">
    <source>
        <dbReference type="ARBA" id="ARBA00049661"/>
    </source>
</evidence>
<evidence type="ECO:0008006" key="7">
    <source>
        <dbReference type="Google" id="ProtNLM"/>
    </source>
</evidence>
<evidence type="ECO:0000256" key="1">
    <source>
        <dbReference type="ARBA" id="ARBA00023002"/>
    </source>
</evidence>
<keyword evidence="6" id="KW-1185">Reference proteome</keyword>
<dbReference type="InterPro" id="IPR037069">
    <property type="entry name" value="AcylCoA_DH/ox_N_sf"/>
</dbReference>
<dbReference type="GO" id="GO:0033539">
    <property type="term" value="P:fatty acid beta-oxidation using acyl-CoA dehydrogenase"/>
    <property type="evidence" value="ECO:0007669"/>
    <property type="project" value="TreeGrafter"/>
</dbReference>